<organism evidence="1 2">
    <name type="scientific">Anopheles farauti</name>
    <dbReference type="NCBI Taxonomy" id="69004"/>
    <lineage>
        <taxon>Eukaryota</taxon>
        <taxon>Metazoa</taxon>
        <taxon>Ecdysozoa</taxon>
        <taxon>Arthropoda</taxon>
        <taxon>Hexapoda</taxon>
        <taxon>Insecta</taxon>
        <taxon>Pterygota</taxon>
        <taxon>Neoptera</taxon>
        <taxon>Endopterygota</taxon>
        <taxon>Diptera</taxon>
        <taxon>Nematocera</taxon>
        <taxon>Culicoidea</taxon>
        <taxon>Culicidae</taxon>
        <taxon>Anophelinae</taxon>
        <taxon>Anopheles</taxon>
    </lineage>
</organism>
<dbReference type="AlphaFoldDB" id="A0A182Q3Q1"/>
<protein>
    <submittedName>
        <fullName evidence="1">Uncharacterized protein</fullName>
    </submittedName>
</protein>
<name>A0A182Q3Q1_9DIPT</name>
<accession>A0A182Q3Q1</accession>
<keyword evidence="2" id="KW-1185">Reference proteome</keyword>
<evidence type="ECO:0000313" key="2">
    <source>
        <dbReference type="Proteomes" id="UP000075886"/>
    </source>
</evidence>
<dbReference type="Proteomes" id="UP000075886">
    <property type="component" value="Unassembled WGS sequence"/>
</dbReference>
<dbReference type="EnsemblMetazoa" id="AFAF002461-RA">
    <property type="protein sequence ID" value="AFAF002461-PA"/>
    <property type="gene ID" value="AFAF002461"/>
</dbReference>
<dbReference type="VEuPathDB" id="VectorBase:AFAF002461"/>
<sequence>MPNTSGNLCISISAICIAPTTMRISFDAIMPAMCDETSWFFSTSRSKSPLANVLRLISSSEFRWAASIIRESIDEYGRHTPRSSRHCHWTASCTVGCGRSSSASTANIPSVGRRGISSPIRQVISYNSEGLRGTSSTSDVTDSAEPVSRYSSVEAMSFFSSVMARSGQFAHITLNIRTTFVKVPLFNTDGVTTSSC</sequence>
<dbReference type="EMBL" id="AXCN02001517">
    <property type="status" value="NOT_ANNOTATED_CDS"/>
    <property type="molecule type" value="Genomic_DNA"/>
</dbReference>
<reference evidence="2" key="1">
    <citation type="submission" date="2014-01" db="EMBL/GenBank/DDBJ databases">
        <title>The Genome Sequence of Anopheles farauti FAR1 (V2).</title>
        <authorList>
            <consortium name="The Broad Institute Genomics Platform"/>
            <person name="Neafsey D.E."/>
            <person name="Besansky N."/>
            <person name="Howell P."/>
            <person name="Walton C."/>
            <person name="Young S.K."/>
            <person name="Zeng Q."/>
            <person name="Gargeya S."/>
            <person name="Fitzgerald M."/>
            <person name="Haas B."/>
            <person name="Abouelleil A."/>
            <person name="Allen A.W."/>
            <person name="Alvarado L."/>
            <person name="Arachchi H.M."/>
            <person name="Berlin A.M."/>
            <person name="Chapman S.B."/>
            <person name="Gainer-Dewar J."/>
            <person name="Goldberg J."/>
            <person name="Griggs A."/>
            <person name="Gujja S."/>
            <person name="Hansen M."/>
            <person name="Howarth C."/>
            <person name="Imamovic A."/>
            <person name="Ireland A."/>
            <person name="Larimer J."/>
            <person name="McCowan C."/>
            <person name="Murphy C."/>
            <person name="Pearson M."/>
            <person name="Poon T.W."/>
            <person name="Priest M."/>
            <person name="Roberts A."/>
            <person name="Saif S."/>
            <person name="Shea T."/>
            <person name="Sisk P."/>
            <person name="Sykes S."/>
            <person name="Wortman J."/>
            <person name="Nusbaum C."/>
            <person name="Birren B."/>
        </authorList>
    </citation>
    <scope>NUCLEOTIDE SEQUENCE [LARGE SCALE GENOMIC DNA]</scope>
    <source>
        <strain evidence="2">FAR1</strain>
    </source>
</reference>
<reference evidence="1" key="2">
    <citation type="submission" date="2020-05" db="UniProtKB">
        <authorList>
            <consortium name="EnsemblMetazoa"/>
        </authorList>
    </citation>
    <scope>IDENTIFICATION</scope>
    <source>
        <strain evidence="1">FAR1</strain>
    </source>
</reference>
<proteinExistence type="predicted"/>
<evidence type="ECO:0000313" key="1">
    <source>
        <dbReference type="EnsemblMetazoa" id="AFAF002461-PA"/>
    </source>
</evidence>